<feature type="domain" description="Helicase C-terminal" evidence="3">
    <location>
        <begin position="263"/>
        <end position="410"/>
    </location>
</feature>
<dbReference type="InterPro" id="IPR006935">
    <property type="entry name" value="Helicase/UvrB_N"/>
</dbReference>
<dbReference type="Pfam" id="PF04851">
    <property type="entry name" value="ResIII"/>
    <property type="match status" value="1"/>
</dbReference>
<dbReference type="GO" id="GO:0016787">
    <property type="term" value="F:hydrolase activity"/>
    <property type="evidence" value="ECO:0007669"/>
    <property type="project" value="InterPro"/>
</dbReference>
<dbReference type="Pfam" id="PF00271">
    <property type="entry name" value="Helicase_C"/>
    <property type="match status" value="1"/>
</dbReference>
<dbReference type="PANTHER" id="PTHR47396">
    <property type="entry name" value="TYPE I RESTRICTION ENZYME ECOKI R PROTEIN"/>
    <property type="match status" value="1"/>
</dbReference>
<protein>
    <submittedName>
        <fullName evidence="4">Helicase conserved C-terminal domain protein</fullName>
    </submittedName>
</protein>
<feature type="region of interest" description="Disordered" evidence="1">
    <location>
        <begin position="1"/>
        <end position="27"/>
    </location>
</feature>
<proteinExistence type="predicted"/>
<organism evidence="4 5">
    <name type="scientific">Lyngbya aestuarii BL J</name>
    <dbReference type="NCBI Taxonomy" id="1348334"/>
    <lineage>
        <taxon>Bacteria</taxon>
        <taxon>Bacillati</taxon>
        <taxon>Cyanobacteriota</taxon>
        <taxon>Cyanophyceae</taxon>
        <taxon>Oscillatoriophycideae</taxon>
        <taxon>Oscillatoriales</taxon>
        <taxon>Microcoleaceae</taxon>
        <taxon>Lyngbya</taxon>
    </lineage>
</organism>
<keyword evidence="4" id="KW-0547">Nucleotide-binding</keyword>
<keyword evidence="4" id="KW-0378">Hydrolase</keyword>
<dbReference type="GO" id="GO:0005829">
    <property type="term" value="C:cytosol"/>
    <property type="evidence" value="ECO:0007669"/>
    <property type="project" value="TreeGrafter"/>
</dbReference>
<comment type="caution">
    <text evidence="4">The sequence shown here is derived from an EMBL/GenBank/DDBJ whole genome shotgun (WGS) entry which is preliminary data.</text>
</comment>
<keyword evidence="4" id="KW-0347">Helicase</keyword>
<evidence type="ECO:0000313" key="4">
    <source>
        <dbReference type="EMBL" id="ERT06228.1"/>
    </source>
</evidence>
<accession>U7QEA7</accession>
<dbReference type="GO" id="GO:0004386">
    <property type="term" value="F:helicase activity"/>
    <property type="evidence" value="ECO:0007669"/>
    <property type="project" value="UniProtKB-KW"/>
</dbReference>
<dbReference type="GO" id="GO:0005524">
    <property type="term" value="F:ATP binding"/>
    <property type="evidence" value="ECO:0007669"/>
    <property type="project" value="InterPro"/>
</dbReference>
<keyword evidence="4" id="KW-0067">ATP-binding</keyword>
<evidence type="ECO:0000259" key="2">
    <source>
        <dbReference type="PROSITE" id="PS51192"/>
    </source>
</evidence>
<dbReference type="InterPro" id="IPR001650">
    <property type="entry name" value="Helicase_C-like"/>
</dbReference>
<dbReference type="InterPro" id="IPR014001">
    <property type="entry name" value="Helicase_ATP-bd"/>
</dbReference>
<feature type="compositionally biased region" description="Low complexity" evidence="1">
    <location>
        <begin position="13"/>
        <end position="27"/>
    </location>
</feature>
<evidence type="ECO:0000259" key="3">
    <source>
        <dbReference type="PROSITE" id="PS51194"/>
    </source>
</evidence>
<dbReference type="SMART" id="SM00487">
    <property type="entry name" value="DEXDc"/>
    <property type="match status" value="1"/>
</dbReference>
<dbReference type="AlphaFoldDB" id="U7QEA7"/>
<dbReference type="Proteomes" id="UP000017127">
    <property type="component" value="Unassembled WGS sequence"/>
</dbReference>
<gene>
    <name evidence="4" type="ORF">M595_3804</name>
</gene>
<dbReference type="PROSITE" id="PS51192">
    <property type="entry name" value="HELICASE_ATP_BIND_1"/>
    <property type="match status" value="1"/>
</dbReference>
<dbReference type="PANTHER" id="PTHR47396:SF1">
    <property type="entry name" value="ATP-DEPENDENT HELICASE IRC3-RELATED"/>
    <property type="match status" value="1"/>
</dbReference>
<evidence type="ECO:0000313" key="5">
    <source>
        <dbReference type="Proteomes" id="UP000017127"/>
    </source>
</evidence>
<reference evidence="4 5" key="1">
    <citation type="journal article" date="2013" name="Front. Microbiol.">
        <title>Comparative genomic analyses of the cyanobacterium, Lyngbya aestuarii BL J, a powerful hydrogen producer.</title>
        <authorList>
            <person name="Kothari A."/>
            <person name="Vaughn M."/>
            <person name="Garcia-Pichel F."/>
        </authorList>
    </citation>
    <scope>NUCLEOTIDE SEQUENCE [LARGE SCALE GENOMIC DNA]</scope>
    <source>
        <strain evidence="4 5">BL J</strain>
    </source>
</reference>
<dbReference type="InterPro" id="IPR050742">
    <property type="entry name" value="Helicase_Restrict-Modif_Enz"/>
</dbReference>
<dbReference type="Gene3D" id="3.40.50.300">
    <property type="entry name" value="P-loop containing nucleotide triphosphate hydrolases"/>
    <property type="match status" value="2"/>
</dbReference>
<evidence type="ECO:0000256" key="1">
    <source>
        <dbReference type="SAM" id="MobiDB-lite"/>
    </source>
</evidence>
<dbReference type="SMART" id="SM00490">
    <property type="entry name" value="HELICc"/>
    <property type="match status" value="1"/>
</dbReference>
<dbReference type="PROSITE" id="PS51194">
    <property type="entry name" value="HELICASE_CTER"/>
    <property type="match status" value="1"/>
</dbReference>
<dbReference type="SUPFAM" id="SSF52540">
    <property type="entry name" value="P-loop containing nucleoside triphosphate hydrolases"/>
    <property type="match status" value="1"/>
</dbReference>
<dbReference type="GO" id="GO:0003677">
    <property type="term" value="F:DNA binding"/>
    <property type="evidence" value="ECO:0007669"/>
    <property type="project" value="InterPro"/>
</dbReference>
<dbReference type="OrthoDB" id="9802848at2"/>
<dbReference type="EMBL" id="AUZM01000040">
    <property type="protein sequence ID" value="ERT06228.1"/>
    <property type="molecule type" value="Genomic_DNA"/>
</dbReference>
<dbReference type="InterPro" id="IPR027417">
    <property type="entry name" value="P-loop_NTPase"/>
</dbReference>
<keyword evidence="5" id="KW-1185">Reference proteome</keyword>
<name>U7QEA7_9CYAN</name>
<feature type="domain" description="Helicase ATP-binding" evidence="2">
    <location>
        <begin position="52"/>
        <end position="209"/>
    </location>
</feature>
<dbReference type="RefSeq" id="WP_023067563.1">
    <property type="nucleotide sequence ID" value="NZ_AUZM01000040.1"/>
</dbReference>
<dbReference type="PATRIC" id="fig|1348334.3.peg.3681"/>
<sequence>MSNPYSLLTGVKSQRSQQQTPPTTIQVQSKRDRQSLIQLRDYQQQDKQQLYQLIQNGYKRVLFVAPCAYGKTIVFSSIAYDAIQKNGKVLIVVPFQALIQQVLKSLALFDLKAGVIAGGWKEDRQATIQVAMRQTLERGRRETWFDPDLVIIDECHQVMWSKWAKKRFPRLNKTPDSLTYSPLLIGFTASPWRLSKRENFGHIFEVQIASQSPARLIEKGDLVPTVYYGIAGADIKGVKIRQGDFAIGELELRCNAPGVVKATVDNYERLCPQRLTLVYAVGVKHAQSLFQEFTTRGHPSALVTAKTSDEERLKIFDSFSQGDVKILINVGVCSTGFDRPEVSCIILARPTQSKALYVQMIGRGMRLCPQQGKSDCLILDQGGNIQRHGSVEEIEYEPLTELELSQNRGESAVKACPECGHVIRLSQKQCDHCGYEFPSLERPEPEDELKLLFHSNAKKSVHQAFRTLLEQCYFLQLSPEIARREAKIFLQEQGLKSVPVLAWSREIAGLKSECFEDQVSYLSYLLKVAESEFSIHPRQNSWILYWFLAVFGFPPQQNQLWELARLKEE</sequence>